<dbReference type="PANTHER" id="PTHR30537">
    <property type="entry name" value="HTH-TYPE TRANSCRIPTIONAL REGULATOR"/>
    <property type="match status" value="1"/>
</dbReference>
<keyword evidence="4" id="KW-0804">Transcription</keyword>
<feature type="domain" description="HTH lysR-type" evidence="5">
    <location>
        <begin position="5"/>
        <end position="62"/>
    </location>
</feature>
<evidence type="ECO:0000313" key="6">
    <source>
        <dbReference type="EMBL" id="MQY46391.1"/>
    </source>
</evidence>
<dbReference type="GO" id="GO:0006351">
    <property type="term" value="P:DNA-templated transcription"/>
    <property type="evidence" value="ECO:0007669"/>
    <property type="project" value="TreeGrafter"/>
</dbReference>
<dbReference type="PANTHER" id="PTHR30537:SF74">
    <property type="entry name" value="HTH-TYPE TRANSCRIPTIONAL REGULATOR TRPI"/>
    <property type="match status" value="1"/>
</dbReference>
<dbReference type="EMBL" id="WIXI01000040">
    <property type="protein sequence ID" value="MQY46391.1"/>
    <property type="molecule type" value="Genomic_DNA"/>
</dbReference>
<comment type="similarity">
    <text evidence="1">Belongs to the LysR transcriptional regulatory family.</text>
</comment>
<dbReference type="PROSITE" id="PS50931">
    <property type="entry name" value="HTH_LYSR"/>
    <property type="match status" value="1"/>
</dbReference>
<dbReference type="Proteomes" id="UP000435138">
    <property type="component" value="Unassembled WGS sequence"/>
</dbReference>
<dbReference type="InterPro" id="IPR036390">
    <property type="entry name" value="WH_DNA-bd_sf"/>
</dbReference>
<proteinExistence type="inferred from homology"/>
<evidence type="ECO:0000313" key="7">
    <source>
        <dbReference type="Proteomes" id="UP000435138"/>
    </source>
</evidence>
<dbReference type="Pfam" id="PF03466">
    <property type="entry name" value="LysR_substrate"/>
    <property type="match status" value="1"/>
</dbReference>
<organism evidence="6 7">
    <name type="scientific">Endobacterium cereale</name>
    <dbReference type="NCBI Taxonomy" id="2663029"/>
    <lineage>
        <taxon>Bacteria</taxon>
        <taxon>Pseudomonadati</taxon>
        <taxon>Pseudomonadota</taxon>
        <taxon>Alphaproteobacteria</taxon>
        <taxon>Hyphomicrobiales</taxon>
        <taxon>Rhizobiaceae</taxon>
        <taxon>Endobacterium</taxon>
    </lineage>
</organism>
<protein>
    <submittedName>
        <fullName evidence="6">LysR family transcriptional regulator</fullName>
    </submittedName>
</protein>
<dbReference type="PRINTS" id="PR00039">
    <property type="entry name" value="HTHLYSR"/>
</dbReference>
<sequence length="297" mass="32075">MRNLPHLDYLQAFEAAARHLSFTRAAEELNCTQAAISQRVRALERFFARPLFHRRSNGLELTEVGAAYLPGVAEALDRAEMATQGLLGTRAHTSLTVSAPLSFVALWLARNLHGFSAAHPQLEVRLNSTIWTDPNVELADLSILALSVANPPTGSVRLGSERLMLLCDPKTAENAGREPTASWANTARLIHVQGRMQLLDLWAQKKKIMLAPLQAPIKVDNAATALEICASGGGITAAMSSYTTAYLASGRLVAPFGAGDILPVALHVVPNQQRRLTRAAATFIEWLSGQVPFAGEI</sequence>
<dbReference type="InterPro" id="IPR005119">
    <property type="entry name" value="LysR_subst-bd"/>
</dbReference>
<dbReference type="InterPro" id="IPR036388">
    <property type="entry name" value="WH-like_DNA-bd_sf"/>
</dbReference>
<accession>A0A6A8ACB4</accession>
<dbReference type="AlphaFoldDB" id="A0A6A8ACB4"/>
<name>A0A6A8ACB4_9HYPH</name>
<dbReference type="SUPFAM" id="SSF53850">
    <property type="entry name" value="Periplasmic binding protein-like II"/>
    <property type="match status" value="1"/>
</dbReference>
<comment type="caution">
    <text evidence="6">The sequence shown here is derived from an EMBL/GenBank/DDBJ whole genome shotgun (WGS) entry which is preliminary data.</text>
</comment>
<dbReference type="InterPro" id="IPR058163">
    <property type="entry name" value="LysR-type_TF_proteobact-type"/>
</dbReference>
<dbReference type="Gene3D" id="3.40.190.10">
    <property type="entry name" value="Periplasmic binding protein-like II"/>
    <property type="match status" value="2"/>
</dbReference>
<evidence type="ECO:0000256" key="2">
    <source>
        <dbReference type="ARBA" id="ARBA00023015"/>
    </source>
</evidence>
<dbReference type="SUPFAM" id="SSF46785">
    <property type="entry name" value="Winged helix' DNA-binding domain"/>
    <property type="match status" value="1"/>
</dbReference>
<gene>
    <name evidence="6" type="ORF">GAO09_10065</name>
</gene>
<evidence type="ECO:0000259" key="5">
    <source>
        <dbReference type="PROSITE" id="PS50931"/>
    </source>
</evidence>
<dbReference type="GO" id="GO:0043565">
    <property type="term" value="F:sequence-specific DNA binding"/>
    <property type="evidence" value="ECO:0007669"/>
    <property type="project" value="TreeGrafter"/>
</dbReference>
<keyword evidence="7" id="KW-1185">Reference proteome</keyword>
<dbReference type="RefSeq" id="WP_153353871.1">
    <property type="nucleotide sequence ID" value="NZ_WIXI01000040.1"/>
</dbReference>
<evidence type="ECO:0000256" key="4">
    <source>
        <dbReference type="ARBA" id="ARBA00023163"/>
    </source>
</evidence>
<evidence type="ECO:0000256" key="1">
    <source>
        <dbReference type="ARBA" id="ARBA00009437"/>
    </source>
</evidence>
<keyword evidence="3" id="KW-0238">DNA-binding</keyword>
<dbReference type="Gene3D" id="1.10.10.10">
    <property type="entry name" value="Winged helix-like DNA-binding domain superfamily/Winged helix DNA-binding domain"/>
    <property type="match status" value="1"/>
</dbReference>
<dbReference type="Pfam" id="PF00126">
    <property type="entry name" value="HTH_1"/>
    <property type="match status" value="1"/>
</dbReference>
<keyword evidence="2" id="KW-0805">Transcription regulation</keyword>
<reference evidence="6 7" key="1">
    <citation type="submission" date="2019-11" db="EMBL/GenBank/DDBJ databases">
        <title>Genome analysis of Rhizobacterium cereale a novel genus and species isolated from maize roots in North Spain.</title>
        <authorList>
            <person name="Menendez E."/>
            <person name="Flores-Felix J.D."/>
            <person name="Ramirez-Bahena M.-H."/>
            <person name="Igual J.M."/>
            <person name="Garcia-Fraile P."/>
            <person name="Peix A."/>
            <person name="Velazquez E."/>
        </authorList>
    </citation>
    <scope>NUCLEOTIDE SEQUENCE [LARGE SCALE GENOMIC DNA]</scope>
    <source>
        <strain evidence="6 7">RZME27</strain>
    </source>
</reference>
<dbReference type="GO" id="GO:0003700">
    <property type="term" value="F:DNA-binding transcription factor activity"/>
    <property type="evidence" value="ECO:0007669"/>
    <property type="project" value="InterPro"/>
</dbReference>
<dbReference type="InterPro" id="IPR000847">
    <property type="entry name" value="LysR_HTH_N"/>
</dbReference>
<evidence type="ECO:0000256" key="3">
    <source>
        <dbReference type="ARBA" id="ARBA00023125"/>
    </source>
</evidence>